<protein>
    <submittedName>
        <fullName evidence="2">Fibronectin type 3 domain-containing protein</fullName>
    </submittedName>
</protein>
<dbReference type="PROSITE" id="PS50853">
    <property type="entry name" value="FN3"/>
    <property type="match status" value="4"/>
</dbReference>
<dbReference type="RefSeq" id="WP_253476668.1">
    <property type="nucleotide sequence ID" value="NZ_JALJXV010000003.1"/>
</dbReference>
<dbReference type="PANTHER" id="PTHR47135:SF1">
    <property type="entry name" value="FIBRONECTIN TYPE III DOMAIN-CONTAINING PROTEIN 7"/>
    <property type="match status" value="1"/>
</dbReference>
<feature type="domain" description="Fibronectin type-III" evidence="1">
    <location>
        <begin position="349"/>
        <end position="435"/>
    </location>
</feature>
<dbReference type="PANTHER" id="PTHR47135">
    <property type="entry name" value="FIBRONECTIN TYPE III DOMAIN-CONTAINING PROTEIN 7"/>
    <property type="match status" value="1"/>
</dbReference>
<dbReference type="SMART" id="SM00060">
    <property type="entry name" value="FN3"/>
    <property type="match status" value="7"/>
</dbReference>
<dbReference type="EMBL" id="JALJXV010000003">
    <property type="protein sequence ID" value="MCP1674571.1"/>
    <property type="molecule type" value="Genomic_DNA"/>
</dbReference>
<dbReference type="Pfam" id="PF00041">
    <property type="entry name" value="fn3"/>
    <property type="match status" value="1"/>
</dbReference>
<accession>A0AAE3KBE2</accession>
<name>A0AAE3KBE2_9GAMM</name>
<dbReference type="AlphaFoldDB" id="A0AAE3KBE2"/>
<organism evidence="2 3">
    <name type="scientific">Natronocella acetinitrilica</name>
    <dbReference type="NCBI Taxonomy" id="414046"/>
    <lineage>
        <taxon>Bacteria</taxon>
        <taxon>Pseudomonadati</taxon>
        <taxon>Pseudomonadota</taxon>
        <taxon>Gammaproteobacteria</taxon>
        <taxon>Chromatiales</taxon>
        <taxon>Ectothiorhodospiraceae</taxon>
        <taxon>Natronocella</taxon>
    </lineage>
</organism>
<evidence type="ECO:0000313" key="3">
    <source>
        <dbReference type="Proteomes" id="UP001205843"/>
    </source>
</evidence>
<keyword evidence="3" id="KW-1185">Reference proteome</keyword>
<reference evidence="2" key="1">
    <citation type="submission" date="2022-03" db="EMBL/GenBank/DDBJ databases">
        <title>Genomic Encyclopedia of Type Strains, Phase III (KMG-III): the genomes of soil and plant-associated and newly described type strains.</title>
        <authorList>
            <person name="Whitman W."/>
        </authorList>
    </citation>
    <scope>NUCLEOTIDE SEQUENCE</scope>
    <source>
        <strain evidence="2">ANL 6-2</strain>
    </source>
</reference>
<evidence type="ECO:0000313" key="2">
    <source>
        <dbReference type="EMBL" id="MCP1674571.1"/>
    </source>
</evidence>
<feature type="domain" description="Fibronectin type-III" evidence="1">
    <location>
        <begin position="154"/>
        <end position="246"/>
    </location>
</feature>
<dbReference type="Proteomes" id="UP001205843">
    <property type="component" value="Unassembled WGS sequence"/>
</dbReference>
<dbReference type="CDD" id="cd00063">
    <property type="entry name" value="FN3"/>
    <property type="match status" value="3"/>
</dbReference>
<dbReference type="SUPFAM" id="SSF49265">
    <property type="entry name" value="Fibronectin type III"/>
    <property type="match status" value="4"/>
</dbReference>
<comment type="caution">
    <text evidence="2">The sequence shown here is derived from an EMBL/GenBank/DDBJ whole genome shotgun (WGS) entry which is preliminary data.</text>
</comment>
<feature type="domain" description="Fibronectin type-III" evidence="1">
    <location>
        <begin position="442"/>
        <end position="531"/>
    </location>
</feature>
<feature type="domain" description="Fibronectin type-III" evidence="1">
    <location>
        <begin position="532"/>
        <end position="627"/>
    </location>
</feature>
<dbReference type="InterPro" id="IPR036116">
    <property type="entry name" value="FN3_sf"/>
</dbReference>
<gene>
    <name evidence="2" type="ORF">J2T57_001673</name>
</gene>
<dbReference type="InterPro" id="IPR013783">
    <property type="entry name" value="Ig-like_fold"/>
</dbReference>
<proteinExistence type="predicted"/>
<dbReference type="Gene3D" id="2.60.40.10">
    <property type="entry name" value="Immunoglobulins"/>
    <property type="match status" value="7"/>
</dbReference>
<sequence>MGGLKTSGRRCGEGWGGIRTIGLAALAALALLPAAQAAAFTISATTNQTNGLSVTMYGCPSSVQNGSLRALITSSDGPGTATANQSQRFQCVSGGSGNPLVLGPYTTLPAGETISIQAQYRELTGFNMFGAPQYSNWMNLGSTAQGFIPIRPETPVNVTATTNRTGDIQISWSAVSDADRIAVQRALAGNNFNNVATFNLSGGATAYTDTTANAGSEYEYRVQARRVNATPSGNLTLWSSFSAPETGYRLVTPAAPATISASTDRTDAIEISWSAVSSATHYQLQRRSPGGSWSNRGTELTATTLTEAVPAGEVFEYQVRARNANDGYGWRNSAYQGLASGYRLLTPGAPSSVTATTDRQDAILITWGAGSNADRYQIERNTGSGWESIAQNVLETGFMDTGIDTGASASYRVRAQTLNGPYDTQNSAWVQAQGEGYRLLPEPAAVTALLASDGEVRQTSISWSAVSAATRYRVRVTGPGDFSQTQTTTETALTVGAMADGTTYTVEVRAENDDHVSTWSTTTATTRALPGAPADLNATRNTDADAVRLTWSAAGEAESYAVLRSGSESLAEASVVASVGSAQTHYDDTSAAPGASYWYWVRADNAAGTGGVSAGAEGIRLAIAPPPADLAAGDGESPDHVTLSWSAVALAAGYEIRRDGSVIATVPQAGYQDTGATPGVAHNYTVASVNAAGTSEPSAAVTGLRLIAPDQPQSLSASTGRADGIHVTWESVALASRYDLYRNGAFLTALIDTAYLDTDPAPGEIATYTVRAVNAAGASQASGSATGQRAASGYLFRSGVSGLGR</sequence>
<evidence type="ECO:0000259" key="1">
    <source>
        <dbReference type="PROSITE" id="PS50853"/>
    </source>
</evidence>
<dbReference type="InterPro" id="IPR003961">
    <property type="entry name" value="FN3_dom"/>
</dbReference>